<dbReference type="Proteomes" id="UP000319478">
    <property type="component" value="Unassembled WGS sequence"/>
</dbReference>
<name>A0ABQ0SHR9_NOVHA</name>
<accession>A0ABQ0SHR9</accession>
<reference evidence="2 3" key="1">
    <citation type="submission" date="2019-06" db="EMBL/GenBank/DDBJ databases">
        <title>Whole genome shotgun sequence of Komagataeibacter hansenii NBRC 14820.</title>
        <authorList>
            <person name="Hosoyama A."/>
            <person name="Uohara A."/>
            <person name="Ohji S."/>
            <person name="Ichikawa N."/>
        </authorList>
    </citation>
    <scope>NUCLEOTIDE SEQUENCE [LARGE SCALE GENOMIC DNA]</scope>
    <source>
        <strain evidence="2 3">NBRC 14820</strain>
    </source>
</reference>
<gene>
    <name evidence="2" type="ORF">GHA01_28750</name>
</gene>
<feature type="domain" description="DUF1330" evidence="1">
    <location>
        <begin position="6"/>
        <end position="91"/>
    </location>
</feature>
<dbReference type="InterPro" id="IPR010753">
    <property type="entry name" value="DUF1330"/>
</dbReference>
<proteinExistence type="predicted"/>
<dbReference type="EMBL" id="BJNN01000159">
    <property type="protein sequence ID" value="GEC65026.1"/>
    <property type="molecule type" value="Genomic_DNA"/>
</dbReference>
<sequence length="103" mass="10903">MAGRAQGYLISNFTVTDPELMTQYSQLAGPLAESYGGEVVVAVSDLATVEGQAQSTLIVIRFPSLAKAEAFYQDPAYAPVRDLRVKATTGGFLALVPSLPIIP</sequence>
<dbReference type="RefSeq" id="WP_003617552.1">
    <property type="nucleotide sequence ID" value="NZ_BJNN01000159.1"/>
</dbReference>
<comment type="caution">
    <text evidence="2">The sequence shown here is derived from an EMBL/GenBank/DDBJ whole genome shotgun (WGS) entry which is preliminary data.</text>
</comment>
<organism evidence="2 3">
    <name type="scientific">Novacetimonas hansenii</name>
    <name type="common">Komagataeibacter hansenii</name>
    <dbReference type="NCBI Taxonomy" id="436"/>
    <lineage>
        <taxon>Bacteria</taxon>
        <taxon>Pseudomonadati</taxon>
        <taxon>Pseudomonadota</taxon>
        <taxon>Alphaproteobacteria</taxon>
        <taxon>Acetobacterales</taxon>
        <taxon>Acetobacteraceae</taxon>
        <taxon>Novacetimonas</taxon>
    </lineage>
</organism>
<evidence type="ECO:0000313" key="3">
    <source>
        <dbReference type="Proteomes" id="UP000319478"/>
    </source>
</evidence>
<keyword evidence="3" id="KW-1185">Reference proteome</keyword>
<dbReference type="PANTHER" id="PTHR41521:SF4">
    <property type="entry name" value="BLR0684 PROTEIN"/>
    <property type="match status" value="1"/>
</dbReference>
<evidence type="ECO:0000259" key="1">
    <source>
        <dbReference type="Pfam" id="PF07045"/>
    </source>
</evidence>
<dbReference type="Pfam" id="PF07045">
    <property type="entry name" value="DUF1330"/>
    <property type="match status" value="1"/>
</dbReference>
<dbReference type="PANTHER" id="PTHR41521">
    <property type="match status" value="1"/>
</dbReference>
<dbReference type="InterPro" id="IPR011008">
    <property type="entry name" value="Dimeric_a/b-barrel"/>
</dbReference>
<evidence type="ECO:0000313" key="2">
    <source>
        <dbReference type="EMBL" id="GEC65026.1"/>
    </source>
</evidence>
<protein>
    <recommendedName>
        <fullName evidence="1">DUF1330 domain-containing protein</fullName>
    </recommendedName>
</protein>
<dbReference type="SUPFAM" id="SSF54909">
    <property type="entry name" value="Dimeric alpha+beta barrel"/>
    <property type="match status" value="1"/>
</dbReference>
<dbReference type="Gene3D" id="3.30.70.100">
    <property type="match status" value="1"/>
</dbReference>